<protein>
    <submittedName>
        <fullName evidence="1">Uncharacterized protein</fullName>
    </submittedName>
</protein>
<gene>
    <name evidence="1" type="ORF">F5878DRAFT_505757</name>
</gene>
<name>A0AA38UIJ9_9AGAR</name>
<proteinExistence type="predicted"/>
<feature type="non-terminal residue" evidence="1">
    <location>
        <position position="64"/>
    </location>
</feature>
<accession>A0AA38UIJ9</accession>
<feature type="non-terminal residue" evidence="1">
    <location>
        <position position="1"/>
    </location>
</feature>
<reference evidence="1" key="1">
    <citation type="submission" date="2022-08" db="EMBL/GenBank/DDBJ databases">
        <authorList>
            <consortium name="DOE Joint Genome Institute"/>
            <person name="Min B."/>
            <person name="Riley R."/>
            <person name="Sierra-Patev S."/>
            <person name="Naranjo-Ortiz M."/>
            <person name="Looney B."/>
            <person name="Konkel Z."/>
            <person name="Slot J.C."/>
            <person name="Sakamoto Y."/>
            <person name="Steenwyk J.L."/>
            <person name="Rokas A."/>
            <person name="Carro J."/>
            <person name="Camarero S."/>
            <person name="Ferreira P."/>
            <person name="Molpeceres G."/>
            <person name="Ruiz-Duenas F.J."/>
            <person name="Serrano A."/>
            <person name="Henrissat B."/>
            <person name="Drula E."/>
            <person name="Hughes K.W."/>
            <person name="Mata J.L."/>
            <person name="Ishikawa N.K."/>
            <person name="Vargas-Isla R."/>
            <person name="Ushijima S."/>
            <person name="Smith C.A."/>
            <person name="Ahrendt S."/>
            <person name="Andreopoulos W."/>
            <person name="He G."/>
            <person name="Labutti K."/>
            <person name="Lipzen A."/>
            <person name="Ng V."/>
            <person name="Sandor L."/>
            <person name="Barry K."/>
            <person name="Martinez A.T."/>
            <person name="Xiao Y."/>
            <person name="Gibbons J.G."/>
            <person name="Terashima K."/>
            <person name="Hibbett D.S."/>
            <person name="Grigoriev I.V."/>
        </authorList>
    </citation>
    <scope>NUCLEOTIDE SEQUENCE</scope>
    <source>
        <strain evidence="1">TFB9207</strain>
    </source>
</reference>
<comment type="caution">
    <text evidence="1">The sequence shown here is derived from an EMBL/GenBank/DDBJ whole genome shotgun (WGS) entry which is preliminary data.</text>
</comment>
<evidence type="ECO:0000313" key="2">
    <source>
        <dbReference type="Proteomes" id="UP001163846"/>
    </source>
</evidence>
<sequence>PAITKLLYSSLVDCHLTHGCEVIIDTNKSSLILRCLLGLSRNSILAPLFTETGIMPIHSGITVS</sequence>
<evidence type="ECO:0000313" key="1">
    <source>
        <dbReference type="EMBL" id="KAJ3839672.1"/>
    </source>
</evidence>
<dbReference type="Proteomes" id="UP001163846">
    <property type="component" value="Unassembled WGS sequence"/>
</dbReference>
<dbReference type="EMBL" id="MU806114">
    <property type="protein sequence ID" value="KAJ3839672.1"/>
    <property type="molecule type" value="Genomic_DNA"/>
</dbReference>
<keyword evidence="2" id="KW-1185">Reference proteome</keyword>
<dbReference type="AlphaFoldDB" id="A0AA38UIJ9"/>
<organism evidence="1 2">
    <name type="scientific">Lentinula raphanica</name>
    <dbReference type="NCBI Taxonomy" id="153919"/>
    <lineage>
        <taxon>Eukaryota</taxon>
        <taxon>Fungi</taxon>
        <taxon>Dikarya</taxon>
        <taxon>Basidiomycota</taxon>
        <taxon>Agaricomycotina</taxon>
        <taxon>Agaricomycetes</taxon>
        <taxon>Agaricomycetidae</taxon>
        <taxon>Agaricales</taxon>
        <taxon>Marasmiineae</taxon>
        <taxon>Omphalotaceae</taxon>
        <taxon>Lentinula</taxon>
    </lineage>
</organism>